<dbReference type="RefSeq" id="WP_161271798.1">
    <property type="nucleotide sequence ID" value="NZ_CP109146.1"/>
</dbReference>
<dbReference type="EMBL" id="CAKXYP010000018">
    <property type="protein sequence ID" value="CAH9418366.1"/>
    <property type="molecule type" value="Genomic_DNA"/>
</dbReference>
<dbReference type="Proteomes" id="UP001154015">
    <property type="component" value="Unassembled WGS sequence"/>
</dbReference>
<reference evidence="1" key="1">
    <citation type="submission" date="2022-03" db="EMBL/GenBank/DDBJ databases">
        <authorList>
            <person name="Leyn A S."/>
        </authorList>
    </citation>
    <scope>NUCLEOTIDE SEQUENCE</scope>
    <source>
        <strain evidence="1">Streptomyces globisporus 4-3</strain>
    </source>
</reference>
<accession>A0ABM9H408</accession>
<gene>
    <name evidence="1" type="ORF">SGL43_05415</name>
</gene>
<organism evidence="1 2">
    <name type="scientific">Streptomyces globisporus</name>
    <dbReference type="NCBI Taxonomy" id="1908"/>
    <lineage>
        <taxon>Bacteria</taxon>
        <taxon>Bacillati</taxon>
        <taxon>Actinomycetota</taxon>
        <taxon>Actinomycetes</taxon>
        <taxon>Kitasatosporales</taxon>
        <taxon>Streptomycetaceae</taxon>
        <taxon>Streptomyces</taxon>
    </lineage>
</organism>
<evidence type="ECO:0000313" key="2">
    <source>
        <dbReference type="Proteomes" id="UP001154015"/>
    </source>
</evidence>
<keyword evidence="2" id="KW-1185">Reference proteome</keyword>
<sequence>MTQLVIKSAYMMHWRLQVPGGQLHTELPQRRLADTNRDNQDRRVRLSFLG</sequence>
<comment type="caution">
    <text evidence="1">The sequence shown here is derived from an EMBL/GenBank/DDBJ whole genome shotgun (WGS) entry which is preliminary data.</text>
</comment>
<protein>
    <submittedName>
        <fullName evidence="1">Uncharacterized protein</fullName>
    </submittedName>
</protein>
<evidence type="ECO:0000313" key="1">
    <source>
        <dbReference type="EMBL" id="CAH9418366.1"/>
    </source>
</evidence>
<proteinExistence type="predicted"/>
<name>A0ABM9H408_STRGL</name>